<keyword evidence="1" id="KW-0150">Chloroplast</keyword>
<evidence type="ECO:0000313" key="1">
    <source>
        <dbReference type="EMBL" id="AYC64107.1"/>
    </source>
</evidence>
<sequence length="269" mass="32213">MNRRIFMKAYKLVQRHHPLKLGFSSSQQVSQSPNNDFKTVSKSQNSHYFRFPTAPVSQTAWDVETVYQTAWDVETVSQSPNFSGWYQPQTSKHPIEWGEWELELRMDKYVDQQNQDWLELQLHKQQNIQHQRNIVLPQQQIQEQIDEFQDMWETEFQEQMKSFYLEEQKQDCLDLIEVRGHFLSDQSCRFQHIQLGQQTDEKNAFEMKLLEADLIQTIETQNSHELTQLTHQMVESQYRLNKTAFLEACDLEVHNETIWSTFLRSSQTF</sequence>
<protein>
    <submittedName>
        <fullName evidence="1">Uncharacterized protein</fullName>
    </submittedName>
</protein>
<dbReference type="AlphaFoldDB" id="A0A386AXM6"/>
<keyword evidence="1" id="KW-0934">Plastid</keyword>
<accession>A0A386AXM6</accession>
<gene>
    <name evidence="1" type="primary">orf269</name>
</gene>
<reference evidence="1" key="2">
    <citation type="journal article" date="2019" name="Mol. Phylogenet. Evol.">
        <title>Reassessment of the classification of bryopsidales (chlorophyta) based on chloroplast phylogenomic analyses.</title>
        <authorList>
            <person name="Cremen M.C."/>
            <person name="Leliaert F."/>
            <person name="West J."/>
            <person name="Lam D.W."/>
            <person name="Shimada S."/>
            <person name="Lopez-Bautista J.M."/>
            <person name="Verbruggen H."/>
        </authorList>
    </citation>
    <scope>NUCLEOTIDE SEQUENCE</scope>
</reference>
<name>A0A386AXM6_9CHLO</name>
<geneLocation type="chloroplast" evidence="1"/>
<reference evidence="1" key="1">
    <citation type="submission" date="2018-07" db="EMBL/GenBank/DDBJ databases">
        <authorList>
            <person name="Quirk P.G."/>
            <person name="Krulwich T.A."/>
        </authorList>
    </citation>
    <scope>NUCLEOTIDE SEQUENCE</scope>
</reference>
<organism evidence="1">
    <name type="scientific">Johnson-sea-linkia profunda</name>
    <dbReference type="NCBI Taxonomy" id="575876"/>
    <lineage>
        <taxon>Eukaryota</taxon>
        <taxon>Viridiplantae</taxon>
        <taxon>Chlorophyta</taxon>
        <taxon>core chlorophytes</taxon>
        <taxon>Ulvophyceae</taxon>
        <taxon>TCBD clade</taxon>
        <taxon>Bryopsidales</taxon>
        <taxon>Halimedineae</taxon>
        <taxon>Halimedaceae</taxon>
        <taxon>Rhipileae</taxon>
        <taxon>Johnson-sea-linkia</taxon>
    </lineage>
</organism>
<proteinExistence type="predicted"/>
<dbReference type="EMBL" id="MH591089">
    <property type="protein sequence ID" value="AYC64107.1"/>
    <property type="molecule type" value="Genomic_DNA"/>
</dbReference>